<proteinExistence type="predicted"/>
<sequence>MKKQLLKLSAVAGTGLFISACGSPESSMTQCTMEPKENWLDQEQFQSSLKEQGYEINEFKVTDGNCYEIYGFNQNEQKVEIYFNPVDGSIVKQETE</sequence>
<feature type="domain" description="PepSY" evidence="1">
    <location>
        <begin position="24"/>
        <end position="94"/>
    </location>
</feature>
<comment type="caution">
    <text evidence="2">The sequence shown here is derived from an EMBL/GenBank/DDBJ whole genome shotgun (WGS) entry which is preliminary data.</text>
</comment>
<organism evidence="2 3">
    <name type="scientific">Idiomarina ramblicola</name>
    <dbReference type="NCBI Taxonomy" id="263724"/>
    <lineage>
        <taxon>Bacteria</taxon>
        <taxon>Pseudomonadati</taxon>
        <taxon>Pseudomonadota</taxon>
        <taxon>Gammaproteobacteria</taxon>
        <taxon>Alteromonadales</taxon>
        <taxon>Idiomarinaceae</taxon>
        <taxon>Idiomarina</taxon>
    </lineage>
</organism>
<reference evidence="3" key="1">
    <citation type="journal article" date="2018" name="Front. Microbiol.">
        <title>Genome-Based Analysis Reveals the Taxonomy and Diversity of the Family Idiomarinaceae.</title>
        <authorList>
            <person name="Liu Y."/>
            <person name="Lai Q."/>
            <person name="Shao Z."/>
        </authorList>
    </citation>
    <scope>NUCLEOTIDE SEQUENCE [LARGE SCALE GENOMIC DNA]</scope>
    <source>
        <strain evidence="3">R22</strain>
    </source>
</reference>
<gene>
    <name evidence="2" type="ORF">CWI78_00505</name>
</gene>
<dbReference type="InterPro" id="IPR025711">
    <property type="entry name" value="PepSY"/>
</dbReference>
<evidence type="ECO:0000313" key="2">
    <source>
        <dbReference type="EMBL" id="RUO72957.1"/>
    </source>
</evidence>
<dbReference type="AlphaFoldDB" id="A0A432Z4Z4"/>
<evidence type="ECO:0000313" key="3">
    <source>
        <dbReference type="Proteomes" id="UP000288058"/>
    </source>
</evidence>
<dbReference type="OrthoDB" id="5625293at2"/>
<evidence type="ECO:0000259" key="1">
    <source>
        <dbReference type="Pfam" id="PF13670"/>
    </source>
</evidence>
<accession>A0A432Z4Z4</accession>
<keyword evidence="3" id="KW-1185">Reference proteome</keyword>
<dbReference type="Pfam" id="PF13670">
    <property type="entry name" value="PepSY_2"/>
    <property type="match status" value="1"/>
</dbReference>
<dbReference type="RefSeq" id="WP_126779207.1">
    <property type="nucleotide sequence ID" value="NZ_PIQC01000001.1"/>
</dbReference>
<protein>
    <submittedName>
        <fullName evidence="2">PepSY domain-containing protein</fullName>
    </submittedName>
</protein>
<dbReference type="PROSITE" id="PS51257">
    <property type="entry name" value="PROKAR_LIPOPROTEIN"/>
    <property type="match status" value="1"/>
</dbReference>
<name>A0A432Z4Z4_9GAMM</name>
<dbReference type="EMBL" id="PIQC01000001">
    <property type="protein sequence ID" value="RUO72957.1"/>
    <property type="molecule type" value="Genomic_DNA"/>
</dbReference>
<dbReference type="Proteomes" id="UP000288058">
    <property type="component" value="Unassembled WGS sequence"/>
</dbReference>